<name>A0ABV1V1E7_9ACTN</name>
<sequence length="112" mass="12086">MSVSSEPEQAPPWRPEDGPPPAVWTWPPGDRPGLFVRAGGRWRYASVIARHVHDDGRESVQVAVDADGSTTVSVRSYWWPQDGLKAAHASAVEPVTGRGRHASAGMPTAPPR</sequence>
<evidence type="ECO:0000256" key="1">
    <source>
        <dbReference type="SAM" id="MobiDB-lite"/>
    </source>
</evidence>
<dbReference type="RefSeq" id="WP_351977718.1">
    <property type="nucleotide sequence ID" value="NZ_JBEPBX010000023.1"/>
</dbReference>
<dbReference type="EMBL" id="JBEPBX010000023">
    <property type="protein sequence ID" value="MER6616342.1"/>
    <property type="molecule type" value="Genomic_DNA"/>
</dbReference>
<organism evidence="2 3">
    <name type="scientific">Streptomyces xantholiticus</name>
    <dbReference type="NCBI Taxonomy" id="68285"/>
    <lineage>
        <taxon>Bacteria</taxon>
        <taxon>Bacillati</taxon>
        <taxon>Actinomycetota</taxon>
        <taxon>Actinomycetes</taxon>
        <taxon>Kitasatosporales</taxon>
        <taxon>Streptomycetaceae</taxon>
        <taxon>Streptomyces</taxon>
    </lineage>
</organism>
<reference evidence="2 3" key="1">
    <citation type="submission" date="2024-06" db="EMBL/GenBank/DDBJ databases">
        <title>The Natural Products Discovery Center: Release of the First 8490 Sequenced Strains for Exploring Actinobacteria Biosynthetic Diversity.</title>
        <authorList>
            <person name="Kalkreuter E."/>
            <person name="Kautsar S.A."/>
            <person name="Yang D."/>
            <person name="Bader C.D."/>
            <person name="Teijaro C.N."/>
            <person name="Fluegel L."/>
            <person name="Davis C.M."/>
            <person name="Simpson J.R."/>
            <person name="Lauterbach L."/>
            <person name="Steele A.D."/>
            <person name="Gui C."/>
            <person name="Meng S."/>
            <person name="Li G."/>
            <person name="Viehrig K."/>
            <person name="Ye F."/>
            <person name="Su P."/>
            <person name="Kiefer A.F."/>
            <person name="Nichols A."/>
            <person name="Cepeda A.J."/>
            <person name="Yan W."/>
            <person name="Fan B."/>
            <person name="Jiang Y."/>
            <person name="Adhikari A."/>
            <person name="Zheng C.-J."/>
            <person name="Schuster L."/>
            <person name="Cowan T.M."/>
            <person name="Smanski M.J."/>
            <person name="Chevrette M.G."/>
            <person name="De Carvalho L.P.S."/>
            <person name="Shen B."/>
        </authorList>
    </citation>
    <scope>NUCLEOTIDE SEQUENCE [LARGE SCALE GENOMIC DNA]</scope>
    <source>
        <strain evidence="2 3">NPDC000837</strain>
    </source>
</reference>
<evidence type="ECO:0000313" key="3">
    <source>
        <dbReference type="Proteomes" id="UP001445472"/>
    </source>
</evidence>
<feature type="compositionally biased region" description="Pro residues" evidence="1">
    <location>
        <begin position="9"/>
        <end position="22"/>
    </location>
</feature>
<evidence type="ECO:0000313" key="2">
    <source>
        <dbReference type="EMBL" id="MER6616342.1"/>
    </source>
</evidence>
<feature type="region of interest" description="Disordered" evidence="1">
    <location>
        <begin position="1"/>
        <end position="23"/>
    </location>
</feature>
<proteinExistence type="predicted"/>
<gene>
    <name evidence="2" type="ORF">ABT276_23805</name>
</gene>
<keyword evidence="3" id="KW-1185">Reference proteome</keyword>
<protein>
    <submittedName>
        <fullName evidence="2">Uncharacterized protein</fullName>
    </submittedName>
</protein>
<accession>A0ABV1V1E7</accession>
<dbReference type="Proteomes" id="UP001445472">
    <property type="component" value="Unassembled WGS sequence"/>
</dbReference>
<comment type="caution">
    <text evidence="2">The sequence shown here is derived from an EMBL/GenBank/DDBJ whole genome shotgun (WGS) entry which is preliminary data.</text>
</comment>
<feature type="region of interest" description="Disordered" evidence="1">
    <location>
        <begin position="90"/>
        <end position="112"/>
    </location>
</feature>